<reference evidence="2 3" key="1">
    <citation type="submission" date="2020-04" db="EMBL/GenBank/DDBJ databases">
        <authorList>
            <person name="Wallbank WR R."/>
            <person name="Pardo Diaz C."/>
            <person name="Kozak K."/>
            <person name="Martin S."/>
            <person name="Jiggins C."/>
            <person name="Moest M."/>
            <person name="Warren A I."/>
            <person name="Byers J.R.P. K."/>
            <person name="Montejo-Kovacevich G."/>
            <person name="Yen C E."/>
        </authorList>
    </citation>
    <scope>NUCLEOTIDE SEQUENCE [LARGE SCALE GENOMIC DNA]</scope>
</reference>
<dbReference type="OrthoDB" id="6479909at2759"/>
<feature type="region of interest" description="Disordered" evidence="1">
    <location>
        <begin position="1"/>
        <end position="48"/>
    </location>
</feature>
<organism evidence="2 3">
    <name type="scientific">Arctia plantaginis</name>
    <name type="common">Wood tiger moth</name>
    <name type="synonym">Phalaena plantaginis</name>
    <dbReference type="NCBI Taxonomy" id="874455"/>
    <lineage>
        <taxon>Eukaryota</taxon>
        <taxon>Metazoa</taxon>
        <taxon>Ecdysozoa</taxon>
        <taxon>Arthropoda</taxon>
        <taxon>Hexapoda</taxon>
        <taxon>Insecta</taxon>
        <taxon>Pterygota</taxon>
        <taxon>Neoptera</taxon>
        <taxon>Endopterygota</taxon>
        <taxon>Lepidoptera</taxon>
        <taxon>Glossata</taxon>
        <taxon>Ditrysia</taxon>
        <taxon>Noctuoidea</taxon>
        <taxon>Erebidae</taxon>
        <taxon>Arctiinae</taxon>
        <taxon>Arctia</taxon>
    </lineage>
</organism>
<comment type="caution">
    <text evidence="2">The sequence shown here is derived from an EMBL/GenBank/DDBJ whole genome shotgun (WGS) entry which is preliminary data.</text>
</comment>
<name>A0A8S0Z6S6_ARCPL</name>
<dbReference type="AlphaFoldDB" id="A0A8S0Z6S6"/>
<evidence type="ECO:0000256" key="1">
    <source>
        <dbReference type="SAM" id="MobiDB-lite"/>
    </source>
</evidence>
<evidence type="ECO:0000313" key="3">
    <source>
        <dbReference type="Proteomes" id="UP000494256"/>
    </source>
</evidence>
<feature type="compositionally biased region" description="Polar residues" evidence="1">
    <location>
        <begin position="12"/>
        <end position="24"/>
    </location>
</feature>
<evidence type="ECO:0000313" key="2">
    <source>
        <dbReference type="EMBL" id="CAB3227528.1"/>
    </source>
</evidence>
<sequence>MRIQQEEKEHSTMPTPQSELQSQHDVLEEMSSDDSMKSLEDSDESYIPPKGIHLEQEQQINITLRPHRHNKLEANFTELEIPNTYVEAMNSPNSQQWKKAVVEELQSHEENQTWHYCMQDASDADNLNWEYRMFSDCMDSYTNFFHRVA</sequence>
<gene>
    <name evidence="2" type="ORF">APLA_LOCUS3091</name>
</gene>
<dbReference type="EMBL" id="CADEBD010000279">
    <property type="protein sequence ID" value="CAB3227528.1"/>
    <property type="molecule type" value="Genomic_DNA"/>
</dbReference>
<proteinExistence type="predicted"/>
<accession>A0A8S0Z6S6</accession>
<dbReference type="Proteomes" id="UP000494256">
    <property type="component" value="Unassembled WGS sequence"/>
</dbReference>
<feature type="compositionally biased region" description="Basic and acidic residues" evidence="1">
    <location>
        <begin position="1"/>
        <end position="11"/>
    </location>
</feature>
<protein>
    <submittedName>
        <fullName evidence="2">Uncharacterized protein</fullName>
    </submittedName>
</protein>